<reference evidence="3 4" key="1">
    <citation type="journal article" date="2018" name="IMA Fungus">
        <title>IMA Genome-F 9: Draft genome sequence of Annulohypoxylon stygium, Aspergillus mulundensis, Berkeleyomyces basicola (syn. Thielaviopsis basicola), Ceratocystis smalleyi, two Cercospora beticola strains, Coleophoma cylindrospora, Fusarium fracticaudum, Phialophora cf. hyalina, and Morchella septimelata.</title>
        <authorList>
            <person name="Wingfield B.D."/>
            <person name="Bills G.F."/>
            <person name="Dong Y."/>
            <person name="Huang W."/>
            <person name="Nel W.J."/>
            <person name="Swalarsk-Parry B.S."/>
            <person name="Vaghefi N."/>
            <person name="Wilken P.M."/>
            <person name="An Z."/>
            <person name="de Beer Z.W."/>
            <person name="De Vos L."/>
            <person name="Chen L."/>
            <person name="Duong T.A."/>
            <person name="Gao Y."/>
            <person name="Hammerbacher A."/>
            <person name="Kikkert J.R."/>
            <person name="Li Y."/>
            <person name="Li H."/>
            <person name="Li K."/>
            <person name="Li Q."/>
            <person name="Liu X."/>
            <person name="Ma X."/>
            <person name="Naidoo K."/>
            <person name="Pethybridge S.J."/>
            <person name="Sun J."/>
            <person name="Steenkamp E.T."/>
            <person name="van der Nest M.A."/>
            <person name="van Wyk S."/>
            <person name="Wingfield M.J."/>
            <person name="Xiong C."/>
            <person name="Yue Q."/>
            <person name="Zhang X."/>
        </authorList>
    </citation>
    <scope>NUCLEOTIDE SEQUENCE [LARGE SCALE GENOMIC DNA]</scope>
    <source>
        <strain evidence="3 4">BP6252</strain>
    </source>
</reference>
<proteinExistence type="predicted"/>
<keyword evidence="1" id="KW-0408">Iron</keyword>
<dbReference type="PANTHER" id="PTHR24305">
    <property type="entry name" value="CYTOCHROME P450"/>
    <property type="match status" value="1"/>
</dbReference>
<comment type="cofactor">
    <cofactor evidence="1">
        <name>heme</name>
        <dbReference type="ChEBI" id="CHEBI:30413"/>
    </cofactor>
</comment>
<dbReference type="STRING" id="1849047.A0A3D8SPV1"/>
<name>A0A3D8SPV1_9HELO</name>
<dbReference type="AlphaFoldDB" id="A0A3D8SPV1"/>
<dbReference type="EMBL" id="PDLM01000001">
    <property type="protein sequence ID" value="RDW88349.1"/>
    <property type="molecule type" value="Genomic_DNA"/>
</dbReference>
<dbReference type="GO" id="GO:0016705">
    <property type="term" value="F:oxidoreductase activity, acting on paired donors, with incorporation or reduction of molecular oxygen"/>
    <property type="evidence" value="ECO:0007669"/>
    <property type="project" value="InterPro"/>
</dbReference>
<dbReference type="Proteomes" id="UP000256645">
    <property type="component" value="Unassembled WGS sequence"/>
</dbReference>
<evidence type="ECO:0000256" key="1">
    <source>
        <dbReference type="PIRSR" id="PIRSR602401-1"/>
    </source>
</evidence>
<dbReference type="FunFam" id="1.10.630.10:FF:000129">
    <property type="entry name" value="Benzoate 4-monooxygenase cytochrome P450"/>
    <property type="match status" value="1"/>
</dbReference>
<dbReference type="GO" id="GO:0020037">
    <property type="term" value="F:heme binding"/>
    <property type="evidence" value="ECO:0007669"/>
    <property type="project" value="InterPro"/>
</dbReference>
<keyword evidence="1" id="KW-0349">Heme</keyword>
<dbReference type="PRINTS" id="PR00463">
    <property type="entry name" value="EP450I"/>
</dbReference>
<feature type="transmembrane region" description="Helical" evidence="2">
    <location>
        <begin position="43"/>
        <end position="62"/>
    </location>
</feature>
<sequence>MDEITSKTINGDVQMLCKVAFGLGVIFHLGIRTKEVDYMIWRLLGLYLGVSVALVVYLHQGYSESMLASFGKMLLADTAFNTGLTTSLALYRLFFHRLRNFPGPVFAKLSRFHATLLAARNIQYNVEVRKLHEKYGDFVRTGPREISIMRASAVPAIYGPQTECRRSTWYSQVSDDVKKCSLNSSRDFEDHRRRRRAWDRGFSVKALSSYESRIGSKTDLFVSRMRELAGKPVNITQWSMFFTFDTMGAVGFGKEFRMLDNATEHAAIKGLHDQMTVLGILSSVPWLLHLLSAIPGLAGSYEKFTQWCAEQAEQKEKVFDPAKDPSDIFSWLLKAKFAGEASASPGHQALMEDSRLIIIAGSDTTATVLANCLYYLTKHPHIFKKLQRTLDQIFSQGASGFTYEKVKAIPFLEGIINETLRLKPPIIGGLQRITPPEGLQVDEVYIPGDTIVIVPTQAIQQDARYFQDPTNFVPERWMEDSELMMNKAAYAPFSLGVYGCIGRNLALMQLRSIVSHVVMNFNLRFAPGEDGAAFDTEALDTFTTTLKPLDIVFSEREGKHRLID</sequence>
<keyword evidence="1" id="KW-0479">Metal-binding</keyword>
<evidence type="ECO:0000313" key="4">
    <source>
        <dbReference type="Proteomes" id="UP000256645"/>
    </source>
</evidence>
<gene>
    <name evidence="3" type="ORF">BP6252_00381</name>
</gene>
<dbReference type="GO" id="GO:0005506">
    <property type="term" value="F:iron ion binding"/>
    <property type="evidence" value="ECO:0007669"/>
    <property type="project" value="InterPro"/>
</dbReference>
<dbReference type="PANTHER" id="PTHR24305:SF78">
    <property type="entry name" value="P450, PUTATIVE (EUROFUNG)-RELATED"/>
    <property type="match status" value="1"/>
</dbReference>
<protein>
    <submittedName>
        <fullName evidence="3">Uncharacterized protein</fullName>
    </submittedName>
</protein>
<keyword evidence="4" id="KW-1185">Reference proteome</keyword>
<dbReference type="GO" id="GO:0004497">
    <property type="term" value="F:monooxygenase activity"/>
    <property type="evidence" value="ECO:0007669"/>
    <property type="project" value="InterPro"/>
</dbReference>
<dbReference type="InterPro" id="IPR001128">
    <property type="entry name" value="Cyt_P450"/>
</dbReference>
<dbReference type="PRINTS" id="PR00385">
    <property type="entry name" value="P450"/>
</dbReference>
<comment type="caution">
    <text evidence="3">The sequence shown here is derived from an EMBL/GenBank/DDBJ whole genome shotgun (WGS) entry which is preliminary data.</text>
</comment>
<dbReference type="InterPro" id="IPR050121">
    <property type="entry name" value="Cytochrome_P450_monoxygenase"/>
</dbReference>
<organism evidence="3 4">
    <name type="scientific">Coleophoma cylindrospora</name>
    <dbReference type="NCBI Taxonomy" id="1849047"/>
    <lineage>
        <taxon>Eukaryota</taxon>
        <taxon>Fungi</taxon>
        <taxon>Dikarya</taxon>
        <taxon>Ascomycota</taxon>
        <taxon>Pezizomycotina</taxon>
        <taxon>Leotiomycetes</taxon>
        <taxon>Helotiales</taxon>
        <taxon>Dermateaceae</taxon>
        <taxon>Coleophoma</taxon>
    </lineage>
</organism>
<dbReference type="Gene3D" id="1.10.630.10">
    <property type="entry name" value="Cytochrome P450"/>
    <property type="match status" value="1"/>
</dbReference>
<keyword evidence="2" id="KW-0812">Transmembrane</keyword>
<dbReference type="CDD" id="cd11061">
    <property type="entry name" value="CYP67-like"/>
    <property type="match status" value="1"/>
</dbReference>
<accession>A0A3D8SPV1</accession>
<dbReference type="InterPro" id="IPR002401">
    <property type="entry name" value="Cyt_P450_E_grp-I"/>
</dbReference>
<feature type="binding site" description="axial binding residue" evidence="1">
    <location>
        <position position="500"/>
    </location>
    <ligand>
        <name>heme</name>
        <dbReference type="ChEBI" id="CHEBI:30413"/>
    </ligand>
    <ligandPart>
        <name>Fe</name>
        <dbReference type="ChEBI" id="CHEBI:18248"/>
    </ligandPart>
</feature>
<dbReference type="InterPro" id="IPR036396">
    <property type="entry name" value="Cyt_P450_sf"/>
</dbReference>
<dbReference type="Pfam" id="PF00067">
    <property type="entry name" value="p450"/>
    <property type="match status" value="1"/>
</dbReference>
<evidence type="ECO:0000313" key="3">
    <source>
        <dbReference type="EMBL" id="RDW88349.1"/>
    </source>
</evidence>
<dbReference type="OrthoDB" id="6692864at2759"/>
<keyword evidence="2" id="KW-1133">Transmembrane helix</keyword>
<dbReference type="SUPFAM" id="SSF48264">
    <property type="entry name" value="Cytochrome P450"/>
    <property type="match status" value="1"/>
</dbReference>
<evidence type="ECO:0000256" key="2">
    <source>
        <dbReference type="SAM" id="Phobius"/>
    </source>
</evidence>
<keyword evidence="2" id="KW-0472">Membrane</keyword>